<feature type="region of interest" description="Disordered" evidence="4">
    <location>
        <begin position="1"/>
        <end position="32"/>
    </location>
</feature>
<feature type="region of interest" description="Disordered" evidence="4">
    <location>
        <begin position="382"/>
        <end position="450"/>
    </location>
</feature>
<dbReference type="Gene3D" id="1.10.8.20">
    <property type="entry name" value="N-terminal domain of phosphatidylinositol transfer protein sec14p"/>
    <property type="match status" value="1"/>
</dbReference>
<proteinExistence type="inferred from homology"/>
<evidence type="ECO:0000256" key="4">
    <source>
        <dbReference type="SAM" id="MobiDB-lite"/>
    </source>
</evidence>
<dbReference type="Gene3D" id="3.40.525.10">
    <property type="entry name" value="CRAL-TRIO lipid binding domain"/>
    <property type="match status" value="1"/>
</dbReference>
<feature type="domain" description="CRAL-TRIO" evidence="5">
    <location>
        <begin position="191"/>
        <end position="366"/>
    </location>
</feature>
<dbReference type="AlphaFoldDB" id="A0A7S2B9N8"/>
<evidence type="ECO:0000256" key="1">
    <source>
        <dbReference type="ARBA" id="ARBA00004202"/>
    </source>
</evidence>
<accession>A0A7S2B9N8</accession>
<dbReference type="PANTHER" id="PTHR45657:SF1">
    <property type="entry name" value="CRAL-TRIO DOMAIN-CONTAINING PROTEIN YKL091C-RELATED"/>
    <property type="match status" value="1"/>
</dbReference>
<dbReference type="SUPFAM" id="SSF52087">
    <property type="entry name" value="CRAL/TRIO domain"/>
    <property type="match status" value="1"/>
</dbReference>
<dbReference type="Pfam" id="PF00650">
    <property type="entry name" value="CRAL_TRIO"/>
    <property type="match status" value="1"/>
</dbReference>
<dbReference type="InterPro" id="IPR011074">
    <property type="entry name" value="CRAL/TRIO_N_dom"/>
</dbReference>
<dbReference type="InterPro" id="IPR051026">
    <property type="entry name" value="PI/PC_transfer"/>
</dbReference>
<name>A0A7S2B9N8_9CHLO</name>
<feature type="compositionally biased region" description="Low complexity" evidence="4">
    <location>
        <begin position="432"/>
        <end position="450"/>
    </location>
</feature>
<dbReference type="SMART" id="SM01100">
    <property type="entry name" value="CRAL_TRIO_N"/>
    <property type="match status" value="1"/>
</dbReference>
<protein>
    <recommendedName>
        <fullName evidence="5">CRAL-TRIO domain-containing protein</fullName>
    </recommendedName>
</protein>
<dbReference type="SUPFAM" id="SSF46938">
    <property type="entry name" value="CRAL/TRIO N-terminal domain"/>
    <property type="match status" value="1"/>
</dbReference>
<dbReference type="SMART" id="SM00516">
    <property type="entry name" value="SEC14"/>
    <property type="match status" value="1"/>
</dbReference>
<evidence type="ECO:0000256" key="3">
    <source>
        <dbReference type="ARBA" id="ARBA00038020"/>
    </source>
</evidence>
<dbReference type="PRINTS" id="PR00180">
    <property type="entry name" value="CRETINALDHBP"/>
</dbReference>
<gene>
    <name evidence="6" type="ORF">PPRO1471_LOCUS7444</name>
</gene>
<evidence type="ECO:0000259" key="5">
    <source>
        <dbReference type="PROSITE" id="PS50191"/>
    </source>
</evidence>
<evidence type="ECO:0000313" key="6">
    <source>
        <dbReference type="EMBL" id="CAD9390119.1"/>
    </source>
</evidence>
<dbReference type="InterPro" id="IPR036865">
    <property type="entry name" value="CRAL-TRIO_dom_sf"/>
</dbReference>
<feature type="compositionally biased region" description="Acidic residues" evidence="4">
    <location>
        <begin position="407"/>
        <end position="417"/>
    </location>
</feature>
<dbReference type="CDD" id="cd00170">
    <property type="entry name" value="SEC14"/>
    <property type="match status" value="1"/>
</dbReference>
<comment type="subcellular location">
    <subcellularLocation>
        <location evidence="1">Cell membrane</location>
        <topology evidence="1">Peripheral membrane protein</topology>
    </subcellularLocation>
    <subcellularLocation>
        <location evidence="2">Golgi apparatus membrane</location>
        <topology evidence="2">Peripheral membrane protein</topology>
    </subcellularLocation>
</comment>
<dbReference type="InterPro" id="IPR036273">
    <property type="entry name" value="CRAL/TRIO_N_dom_sf"/>
</dbReference>
<dbReference type="GO" id="GO:0000139">
    <property type="term" value="C:Golgi membrane"/>
    <property type="evidence" value="ECO:0007669"/>
    <property type="project" value="UniProtKB-SubCell"/>
</dbReference>
<sequence>MGAKIAAYPEAPAGSEEPKKPATMNNNNNNNNRMMMRASNNNHHLHGGRHTHRSLMSTSRTHRSLMTSRTEHGGRALTYRLHSARPGGELGIGDPHMSWSVIISELPAEHFDLWPSMTPFEQLGAVNDMRVEIKASGVVGAVEICHAPTLHRFLRARGFDVHKATQMFMQYIIWRRDHAVDGILDSFHYGEEHEVMKVFPQGYYKTDIFGRPVYYQFLAGVNMDHLRLVTTEERWLRFQVYEYENTILRRFPACSRAVGRYVDQTCVVLNVEGVSTRQFGGEIRQILTKIASVSQDNYPEMLGKMFIINAPLTFRVIWAAIRPMLNERTKEKIEVVGTKSVAQNLLSIIPAENLPEMFGGSDNCSAGKLPWEWLVDDVGPWSGGKTRRQLEEEEDEEDRGMYHDAESGGEEEGWSEEEEKKKKKKKREEEVSSSSSTAAAVPTSPATPTKTTVGYQLMSIPESSSSLAPTPGWTPHKRSLLDRIKELEARVEQLEGTQQHCAGLLPHIETNTGPTGAALLAPARGEKVHGSATTAVARFAACGGCSVQ</sequence>
<organism evidence="6">
    <name type="scientific">Pycnococcus provasolii</name>
    <dbReference type="NCBI Taxonomy" id="41880"/>
    <lineage>
        <taxon>Eukaryota</taxon>
        <taxon>Viridiplantae</taxon>
        <taxon>Chlorophyta</taxon>
        <taxon>Pseudoscourfieldiophyceae</taxon>
        <taxon>Pseudoscourfieldiales</taxon>
        <taxon>Pycnococcaceae</taxon>
        <taxon>Pycnococcus</taxon>
    </lineage>
</organism>
<dbReference type="GO" id="GO:0005886">
    <property type="term" value="C:plasma membrane"/>
    <property type="evidence" value="ECO:0007669"/>
    <property type="project" value="UniProtKB-SubCell"/>
</dbReference>
<dbReference type="EMBL" id="HBGR01011206">
    <property type="protein sequence ID" value="CAD9390119.1"/>
    <property type="molecule type" value="Transcribed_RNA"/>
</dbReference>
<dbReference type="InterPro" id="IPR001251">
    <property type="entry name" value="CRAL-TRIO_dom"/>
</dbReference>
<evidence type="ECO:0000256" key="2">
    <source>
        <dbReference type="ARBA" id="ARBA00004395"/>
    </source>
</evidence>
<dbReference type="PROSITE" id="PS50191">
    <property type="entry name" value="CRAL_TRIO"/>
    <property type="match status" value="1"/>
</dbReference>
<dbReference type="PANTHER" id="PTHR45657">
    <property type="entry name" value="CRAL-TRIO DOMAIN-CONTAINING PROTEIN YKL091C-RELATED"/>
    <property type="match status" value="1"/>
</dbReference>
<comment type="similarity">
    <text evidence="3">Belongs to the SFH family.</text>
</comment>
<reference evidence="6" key="1">
    <citation type="submission" date="2021-01" db="EMBL/GenBank/DDBJ databases">
        <authorList>
            <person name="Corre E."/>
            <person name="Pelletier E."/>
            <person name="Niang G."/>
            <person name="Scheremetjew M."/>
            <person name="Finn R."/>
            <person name="Kale V."/>
            <person name="Holt S."/>
            <person name="Cochrane G."/>
            <person name="Meng A."/>
            <person name="Brown T."/>
            <person name="Cohen L."/>
        </authorList>
    </citation>
    <scope>NUCLEOTIDE SEQUENCE</scope>
    <source>
        <strain evidence="6">RCC733</strain>
    </source>
</reference>